<organism evidence="1 2">
    <name type="scientific">Artomyces pyxidatus</name>
    <dbReference type="NCBI Taxonomy" id="48021"/>
    <lineage>
        <taxon>Eukaryota</taxon>
        <taxon>Fungi</taxon>
        <taxon>Dikarya</taxon>
        <taxon>Basidiomycota</taxon>
        <taxon>Agaricomycotina</taxon>
        <taxon>Agaricomycetes</taxon>
        <taxon>Russulales</taxon>
        <taxon>Auriscalpiaceae</taxon>
        <taxon>Artomyces</taxon>
    </lineage>
</organism>
<dbReference type="EMBL" id="MU277211">
    <property type="protein sequence ID" value="KAI0061594.1"/>
    <property type="molecule type" value="Genomic_DNA"/>
</dbReference>
<proteinExistence type="predicted"/>
<evidence type="ECO:0000313" key="1">
    <source>
        <dbReference type="EMBL" id="KAI0061594.1"/>
    </source>
</evidence>
<reference evidence="1" key="2">
    <citation type="journal article" date="2022" name="New Phytol.">
        <title>Evolutionary transition to the ectomycorrhizal habit in the genomes of a hyperdiverse lineage of mushroom-forming fungi.</title>
        <authorList>
            <person name="Looney B."/>
            <person name="Miyauchi S."/>
            <person name="Morin E."/>
            <person name="Drula E."/>
            <person name="Courty P.E."/>
            <person name="Kohler A."/>
            <person name="Kuo A."/>
            <person name="LaButti K."/>
            <person name="Pangilinan J."/>
            <person name="Lipzen A."/>
            <person name="Riley R."/>
            <person name="Andreopoulos W."/>
            <person name="He G."/>
            <person name="Johnson J."/>
            <person name="Nolan M."/>
            <person name="Tritt A."/>
            <person name="Barry K.W."/>
            <person name="Grigoriev I.V."/>
            <person name="Nagy L.G."/>
            <person name="Hibbett D."/>
            <person name="Henrissat B."/>
            <person name="Matheny P.B."/>
            <person name="Labbe J."/>
            <person name="Martin F.M."/>
        </authorList>
    </citation>
    <scope>NUCLEOTIDE SEQUENCE</scope>
    <source>
        <strain evidence="1">HHB10654</strain>
    </source>
</reference>
<keyword evidence="2" id="KW-1185">Reference proteome</keyword>
<protein>
    <submittedName>
        <fullName evidence="1">Uncharacterized protein</fullName>
    </submittedName>
</protein>
<name>A0ACB8SYN9_9AGAM</name>
<comment type="caution">
    <text evidence="1">The sequence shown here is derived from an EMBL/GenBank/DDBJ whole genome shotgun (WGS) entry which is preliminary data.</text>
</comment>
<gene>
    <name evidence="1" type="ORF">BV25DRAFT_1991962</name>
</gene>
<dbReference type="Proteomes" id="UP000814140">
    <property type="component" value="Unassembled WGS sequence"/>
</dbReference>
<sequence length="412" mass="43986">MALTPAAIAKEKACTGNAAFKAADYPSAVGHYTAAVLADANDPTYPLNRAAAYLKLGKNEDAERDCTRVLTLSSNNVKAMFRRAQARIGLQKYAEARKDLQAALKLEPANSAVKSELAKVDGLIGKGKAKAKSAPIDIALPTPVKRRRIPITIVEPAEASPSTVSPAGKPDDLLNPVSSRPLDATRTTTSNPPPANPAPKPASFKEAKQARETTKPVSRPGGGIFRASGDHTIFKSSTSDAKQTPDRTSKTQDAKVTEQTQPSSPNPVQEAPSGTTPSTVLEAPATLDATAYPAPSLGDATQKPPMTLFAFTREWNALSAPVDRWACLTRIPPSTLPALFRTSLDAAFLASLLTTFRALLDVALPREWIADYMRELRRTARFAVVCLMLSPFESEMGQTVWKSVGGEGQWGP</sequence>
<accession>A0ACB8SYN9</accession>
<reference evidence="1" key="1">
    <citation type="submission" date="2021-03" db="EMBL/GenBank/DDBJ databases">
        <authorList>
            <consortium name="DOE Joint Genome Institute"/>
            <person name="Ahrendt S."/>
            <person name="Looney B.P."/>
            <person name="Miyauchi S."/>
            <person name="Morin E."/>
            <person name="Drula E."/>
            <person name="Courty P.E."/>
            <person name="Chicoki N."/>
            <person name="Fauchery L."/>
            <person name="Kohler A."/>
            <person name="Kuo A."/>
            <person name="Labutti K."/>
            <person name="Pangilinan J."/>
            <person name="Lipzen A."/>
            <person name="Riley R."/>
            <person name="Andreopoulos W."/>
            <person name="He G."/>
            <person name="Johnson J."/>
            <person name="Barry K.W."/>
            <person name="Grigoriev I.V."/>
            <person name="Nagy L."/>
            <person name="Hibbett D."/>
            <person name="Henrissat B."/>
            <person name="Matheny P.B."/>
            <person name="Labbe J."/>
            <person name="Martin F."/>
        </authorList>
    </citation>
    <scope>NUCLEOTIDE SEQUENCE</scope>
    <source>
        <strain evidence="1">HHB10654</strain>
    </source>
</reference>
<evidence type="ECO:0000313" key="2">
    <source>
        <dbReference type="Proteomes" id="UP000814140"/>
    </source>
</evidence>